<evidence type="ECO:0000259" key="5">
    <source>
        <dbReference type="PROSITE" id="PS51123"/>
    </source>
</evidence>
<dbReference type="Proteomes" id="UP000092932">
    <property type="component" value="Chromosome"/>
</dbReference>
<sequence>MIRGGIALGAALLVGGCATDRVTLLENEGGNETGSVAVLASDGRETVIDRANSQAALRDGATRVRSVSEIKPEYTAVLDSLPPPVRTFSIPFESGQSAIRDDQRQVLEEIRTELVRRPGAQVEVAAFTDSIGSEELNAKLSLERAQNVAGELRGYGFSIDEADAIGRGEYEAKAKYGDEVERAEFRRVDVIVR</sequence>
<evidence type="ECO:0000256" key="3">
    <source>
        <dbReference type="ARBA" id="ARBA00023237"/>
    </source>
</evidence>
<dbReference type="KEGG" id="ado:A6F68_02910"/>
<dbReference type="SUPFAM" id="SSF103088">
    <property type="entry name" value="OmpA-like"/>
    <property type="match status" value="1"/>
</dbReference>
<dbReference type="CDD" id="cd07185">
    <property type="entry name" value="OmpA_C-like"/>
    <property type="match status" value="1"/>
</dbReference>
<accession>A0A1B2AGX7</accession>
<dbReference type="RefSeq" id="WP_067681644.1">
    <property type="nucleotide sequence ID" value="NZ_CP016591.1"/>
</dbReference>
<dbReference type="OrthoDB" id="189250at2"/>
<keyword evidence="2 4" id="KW-0472">Membrane</keyword>
<dbReference type="AlphaFoldDB" id="A0A1B2AGX7"/>
<evidence type="ECO:0000313" key="7">
    <source>
        <dbReference type="Proteomes" id="UP000092932"/>
    </source>
</evidence>
<dbReference type="PANTHER" id="PTHR30329">
    <property type="entry name" value="STATOR ELEMENT OF FLAGELLAR MOTOR COMPLEX"/>
    <property type="match status" value="1"/>
</dbReference>
<dbReference type="Gene3D" id="3.30.1330.60">
    <property type="entry name" value="OmpA-like domain"/>
    <property type="match status" value="1"/>
</dbReference>
<evidence type="ECO:0000256" key="2">
    <source>
        <dbReference type="ARBA" id="ARBA00023136"/>
    </source>
</evidence>
<dbReference type="PROSITE" id="PS51123">
    <property type="entry name" value="OMPA_2"/>
    <property type="match status" value="1"/>
</dbReference>
<name>A0A1B2AGX7_9SPHN</name>
<dbReference type="EMBL" id="CP016591">
    <property type="protein sequence ID" value="ANY21396.1"/>
    <property type="molecule type" value="Genomic_DNA"/>
</dbReference>
<dbReference type="GO" id="GO:0009279">
    <property type="term" value="C:cell outer membrane"/>
    <property type="evidence" value="ECO:0007669"/>
    <property type="project" value="UniProtKB-SubCell"/>
</dbReference>
<protein>
    <submittedName>
        <fullName evidence="6">Outer membrane protein P5</fullName>
    </submittedName>
</protein>
<keyword evidence="3" id="KW-0998">Cell outer membrane</keyword>
<gene>
    <name evidence="6" type="primary">ompA</name>
    <name evidence="6" type="ORF">A6F68_02910</name>
</gene>
<comment type="subcellular location">
    <subcellularLocation>
        <location evidence="1">Cell outer membrane</location>
    </subcellularLocation>
</comment>
<evidence type="ECO:0000256" key="1">
    <source>
        <dbReference type="ARBA" id="ARBA00004442"/>
    </source>
</evidence>
<dbReference type="PANTHER" id="PTHR30329:SF21">
    <property type="entry name" value="LIPOPROTEIN YIAD-RELATED"/>
    <property type="match status" value="1"/>
</dbReference>
<organism evidence="6 7">
    <name type="scientific">Tsuneonella dongtanensis</name>
    <dbReference type="NCBI Taxonomy" id="692370"/>
    <lineage>
        <taxon>Bacteria</taxon>
        <taxon>Pseudomonadati</taxon>
        <taxon>Pseudomonadota</taxon>
        <taxon>Alphaproteobacteria</taxon>
        <taxon>Sphingomonadales</taxon>
        <taxon>Erythrobacteraceae</taxon>
        <taxon>Tsuneonella</taxon>
    </lineage>
</organism>
<keyword evidence="7" id="KW-1185">Reference proteome</keyword>
<dbReference type="InterPro" id="IPR036737">
    <property type="entry name" value="OmpA-like_sf"/>
</dbReference>
<dbReference type="InterPro" id="IPR050330">
    <property type="entry name" value="Bact_OuterMem_StrucFunc"/>
</dbReference>
<dbReference type="PRINTS" id="PR01021">
    <property type="entry name" value="OMPADOMAIN"/>
</dbReference>
<dbReference type="PROSITE" id="PS51257">
    <property type="entry name" value="PROKAR_LIPOPROTEIN"/>
    <property type="match status" value="1"/>
</dbReference>
<feature type="domain" description="OmpA-like" evidence="5">
    <location>
        <begin position="79"/>
        <end position="193"/>
    </location>
</feature>
<reference evidence="6 7" key="1">
    <citation type="submission" date="2016-07" db="EMBL/GenBank/DDBJ databases">
        <title>Complete genome sequence of Altererythrobacter dongtanensis KCTC 22672, a type strain with esterase isolated from tidal flat.</title>
        <authorList>
            <person name="Cheng H."/>
            <person name="Wu Y.-H."/>
            <person name="Zhou P."/>
            <person name="Huo Y.-Y."/>
            <person name="Wang C.-S."/>
            <person name="Xu X.-W."/>
        </authorList>
    </citation>
    <scope>NUCLEOTIDE SEQUENCE [LARGE SCALE GENOMIC DNA]</scope>
    <source>
        <strain evidence="6 7">KCTC 22672</strain>
    </source>
</reference>
<dbReference type="InterPro" id="IPR006664">
    <property type="entry name" value="OMP_bac"/>
</dbReference>
<proteinExistence type="predicted"/>
<evidence type="ECO:0000256" key="4">
    <source>
        <dbReference type="PROSITE-ProRule" id="PRU00473"/>
    </source>
</evidence>
<evidence type="ECO:0000313" key="6">
    <source>
        <dbReference type="EMBL" id="ANY21396.1"/>
    </source>
</evidence>
<dbReference type="InterPro" id="IPR006665">
    <property type="entry name" value="OmpA-like"/>
</dbReference>
<dbReference type="STRING" id="692370.A6F68_02910"/>
<dbReference type="Pfam" id="PF00691">
    <property type="entry name" value="OmpA"/>
    <property type="match status" value="1"/>
</dbReference>